<sequence>MKINYLIIEYEGITKRFNFNSNFNLIFSKKNSVGKSTLLRFLFYALGYNIPGTKKIKFHNCTVICNFDTENENMETRRLNNFITLSINNKDSYSFLLPNEEVQLHSFLWNTTNEAILKNILGAIYMDQDKGWTLLNRGTVIGGIHFNIEELVQGLSNRDVTELREKQKAVKLELKKYQQLQSIIDYKEHLAESANNIDFPNYTSELENQIQLLTFDKNELEAKLKSIEEIKRENTQFTNFIEKMKLMVKDEDTGKTIPVNRNTIVHIDDNQRYIDTRYNMIKIRLATVNTELSKLKQRLTDSYNLIDVQSEIEKFDRQIAHIKINPDQIRKIINQLSNDNKRLKKAILDKTTVNNTIVDNLHKSITRFAQKLGVNDVINPNTDYIFTSDLKSLSGAVLHKIVFSFKMAYILEIQKILGVKLPIVLDSPSGREVDQENISETMNIIMAEFSDNQVIIASIYKYHELHPVHYLEIKNKLLEE</sequence>
<proteinExistence type="predicted"/>
<dbReference type="EMBL" id="JBBAXC010000012">
    <property type="protein sequence ID" value="MEI5908353.1"/>
    <property type="molecule type" value="Genomic_DNA"/>
</dbReference>
<evidence type="ECO:0000256" key="1">
    <source>
        <dbReference type="SAM" id="Coils"/>
    </source>
</evidence>
<comment type="caution">
    <text evidence="2">The sequence shown here is derived from an EMBL/GenBank/DDBJ whole genome shotgun (WGS) entry which is preliminary data.</text>
</comment>
<gene>
    <name evidence="2" type="ORF">WAK64_14955</name>
</gene>
<evidence type="ECO:0008006" key="4">
    <source>
        <dbReference type="Google" id="ProtNLM"/>
    </source>
</evidence>
<evidence type="ECO:0000313" key="3">
    <source>
        <dbReference type="Proteomes" id="UP001312865"/>
    </source>
</evidence>
<feature type="coiled-coil region" evidence="1">
    <location>
        <begin position="160"/>
        <end position="230"/>
    </location>
</feature>
<reference evidence="2 3" key="1">
    <citation type="journal article" date="2018" name="J. Microbiol.">
        <title>Bacillus spongiae sp. nov., isolated from sponge of Jeju Island.</title>
        <authorList>
            <person name="Lee G.E."/>
            <person name="Im W.T."/>
            <person name="Park J.S."/>
        </authorList>
    </citation>
    <scope>NUCLEOTIDE SEQUENCE [LARGE SCALE GENOMIC DNA]</scope>
    <source>
        <strain evidence="2 3">135PIL107-10</strain>
    </source>
</reference>
<evidence type="ECO:0000313" key="2">
    <source>
        <dbReference type="EMBL" id="MEI5908353.1"/>
    </source>
</evidence>
<protein>
    <recommendedName>
        <fullName evidence="4">AAA family ATPase</fullName>
    </recommendedName>
</protein>
<keyword evidence="1" id="KW-0175">Coiled coil</keyword>
<dbReference type="RefSeq" id="WP_336587797.1">
    <property type="nucleotide sequence ID" value="NZ_JBBAXC010000012.1"/>
</dbReference>
<organism evidence="2 3">
    <name type="scientific">Bacillus spongiae</name>
    <dbReference type="NCBI Taxonomy" id="2683610"/>
    <lineage>
        <taxon>Bacteria</taxon>
        <taxon>Bacillati</taxon>
        <taxon>Bacillota</taxon>
        <taxon>Bacilli</taxon>
        <taxon>Bacillales</taxon>
        <taxon>Bacillaceae</taxon>
        <taxon>Bacillus</taxon>
    </lineage>
</organism>
<dbReference type="Proteomes" id="UP001312865">
    <property type="component" value="Unassembled WGS sequence"/>
</dbReference>
<accession>A0ABU8HGT5</accession>
<keyword evidence="3" id="KW-1185">Reference proteome</keyword>
<name>A0ABU8HGT5_9BACI</name>